<evidence type="ECO:0000256" key="1">
    <source>
        <dbReference type="SAM" id="MobiDB-lite"/>
    </source>
</evidence>
<dbReference type="Proteomes" id="UP001642540">
    <property type="component" value="Unassembled WGS sequence"/>
</dbReference>
<sequence length="321" mass="36375">MECVLEHWQFPNFTMTDPSRQLGSQAERVRAMQPLPLVGLLATVAYVRLEEAIACGDICVESGVSCTDSPITIGAFRDCGTDVIHYDATINGNKIVEEERDGGVLVENIECEVYPQGDIKIINFPEQQDRRYSIDTAIPDKKVHTEGKESLDFKLRDISKEEQDEIDSISTVEQNRRIRQIIRRRYPAIVKLSPGVLYSPEIEPSGRTVRRRAAVLAEVNTLGQRNSQQIDEFDSPLPHCVNVSLRETKDVIAAAIHSYYNASETTAEFHCENEMKNVNFMEDEGNTEEAAISTEQGQKRYDDRMSSIREAQKQFEDAFHK</sequence>
<gene>
    <name evidence="2" type="ORF">ODALV1_LOCUS30786</name>
</gene>
<keyword evidence="3" id="KW-1185">Reference proteome</keyword>
<reference evidence="2 3" key="1">
    <citation type="submission" date="2024-08" db="EMBL/GenBank/DDBJ databases">
        <authorList>
            <person name="Cucini C."/>
            <person name="Frati F."/>
        </authorList>
    </citation>
    <scope>NUCLEOTIDE SEQUENCE [LARGE SCALE GENOMIC DNA]</scope>
</reference>
<comment type="caution">
    <text evidence="2">The sequence shown here is derived from an EMBL/GenBank/DDBJ whole genome shotgun (WGS) entry which is preliminary data.</text>
</comment>
<feature type="region of interest" description="Disordered" evidence="1">
    <location>
        <begin position="285"/>
        <end position="306"/>
    </location>
</feature>
<dbReference type="EMBL" id="CAXLJM020000164">
    <property type="protein sequence ID" value="CAL8146349.1"/>
    <property type="molecule type" value="Genomic_DNA"/>
</dbReference>
<evidence type="ECO:0000313" key="2">
    <source>
        <dbReference type="EMBL" id="CAL8146349.1"/>
    </source>
</evidence>
<evidence type="ECO:0000313" key="3">
    <source>
        <dbReference type="Proteomes" id="UP001642540"/>
    </source>
</evidence>
<protein>
    <submittedName>
        <fullName evidence="2">Uncharacterized protein</fullName>
    </submittedName>
</protein>
<name>A0ABP1S8I9_9HEXA</name>
<accession>A0ABP1S8I9</accession>
<feature type="compositionally biased region" description="Basic and acidic residues" evidence="1">
    <location>
        <begin position="297"/>
        <end position="306"/>
    </location>
</feature>
<proteinExistence type="predicted"/>
<organism evidence="2 3">
    <name type="scientific">Orchesella dallaii</name>
    <dbReference type="NCBI Taxonomy" id="48710"/>
    <lineage>
        <taxon>Eukaryota</taxon>
        <taxon>Metazoa</taxon>
        <taxon>Ecdysozoa</taxon>
        <taxon>Arthropoda</taxon>
        <taxon>Hexapoda</taxon>
        <taxon>Collembola</taxon>
        <taxon>Entomobryomorpha</taxon>
        <taxon>Entomobryoidea</taxon>
        <taxon>Orchesellidae</taxon>
        <taxon>Orchesellinae</taxon>
        <taxon>Orchesella</taxon>
    </lineage>
</organism>